<dbReference type="EMBL" id="VMFD01000016">
    <property type="protein sequence ID" value="TSC66082.1"/>
    <property type="molecule type" value="Genomic_DNA"/>
</dbReference>
<reference evidence="2 3" key="1">
    <citation type="submission" date="2017-08" db="EMBL/GenBank/DDBJ databases">
        <title>Mechanisms for carbon and nitrogen cycling indicate functional differentiation within the Candidate Phyla Radiation.</title>
        <authorList>
            <person name="Danczak R.E."/>
            <person name="Johnston M.D."/>
            <person name="Kenah C."/>
            <person name="Slattery M."/>
            <person name="Wrighton K.C."/>
            <person name="Wilkins M.J."/>
        </authorList>
    </citation>
    <scope>NUCLEOTIDE SEQUENCE [LARGE SCALE GENOMIC DNA]</scope>
    <source>
        <strain evidence="2">Gr01-1014_85</strain>
    </source>
</reference>
<dbReference type="AlphaFoldDB" id="A0A554JCH6"/>
<proteinExistence type="predicted"/>
<protein>
    <submittedName>
        <fullName evidence="2">Uncharacterized protein</fullName>
    </submittedName>
</protein>
<feature type="compositionally biased region" description="Polar residues" evidence="1">
    <location>
        <begin position="33"/>
        <end position="45"/>
    </location>
</feature>
<comment type="caution">
    <text evidence="2">The sequence shown here is derived from an EMBL/GenBank/DDBJ whole genome shotgun (WGS) entry which is preliminary data.</text>
</comment>
<dbReference type="Proteomes" id="UP000316253">
    <property type="component" value="Unassembled WGS sequence"/>
</dbReference>
<evidence type="ECO:0000313" key="2">
    <source>
        <dbReference type="EMBL" id="TSC66082.1"/>
    </source>
</evidence>
<organism evidence="2 3">
    <name type="scientific">Candidatus Berkelbacteria bacterium Gr01-1014_85</name>
    <dbReference type="NCBI Taxonomy" id="2017150"/>
    <lineage>
        <taxon>Bacteria</taxon>
        <taxon>Candidatus Berkelbacteria</taxon>
    </lineage>
</organism>
<feature type="compositionally biased region" description="Low complexity" evidence="1">
    <location>
        <begin position="46"/>
        <end position="81"/>
    </location>
</feature>
<accession>A0A554JCH6</accession>
<name>A0A554JCH6_9BACT</name>
<evidence type="ECO:0000256" key="1">
    <source>
        <dbReference type="SAM" id="MobiDB-lite"/>
    </source>
</evidence>
<sequence>MIERAHYLDRLASRLEIAEAVLRQELERRQPAADQSSRQFKAQNYGQGSTQPGQSQSGQSQTRQSPTSQSQSGQSQSGQSQLTNNRSTSQKLSINETIYGLMELNPGLRQMEPDLFKSLNQSYNGSKADLIFRLKLRYPALSEAEAKAEFVLLVSRYRAKRQEQRQAEYATKIQQAEAQGDIAAVKGLLAEFQNLLKAD</sequence>
<evidence type="ECO:0000313" key="3">
    <source>
        <dbReference type="Proteomes" id="UP000316253"/>
    </source>
</evidence>
<feature type="region of interest" description="Disordered" evidence="1">
    <location>
        <begin position="28"/>
        <end position="89"/>
    </location>
</feature>
<gene>
    <name evidence="2" type="ORF">CEO22_229</name>
</gene>